<dbReference type="GO" id="GO:0003700">
    <property type="term" value="F:DNA-binding transcription factor activity"/>
    <property type="evidence" value="ECO:0007669"/>
    <property type="project" value="TreeGrafter"/>
</dbReference>
<dbReference type="InterPro" id="IPR011991">
    <property type="entry name" value="ArsR-like_HTH"/>
</dbReference>
<dbReference type="SMART" id="SM00346">
    <property type="entry name" value="HTH_ICLR"/>
    <property type="match status" value="1"/>
</dbReference>
<evidence type="ECO:0000256" key="2">
    <source>
        <dbReference type="ARBA" id="ARBA00023125"/>
    </source>
</evidence>
<dbReference type="PROSITE" id="PS51078">
    <property type="entry name" value="ICLR_ED"/>
    <property type="match status" value="1"/>
</dbReference>
<dbReference type="PANTHER" id="PTHR30136:SF35">
    <property type="entry name" value="HTH-TYPE TRANSCRIPTIONAL REGULATOR RV1719"/>
    <property type="match status" value="1"/>
</dbReference>
<protein>
    <recommendedName>
        <fullName evidence="8">IclR family transcriptional regulator</fullName>
    </recommendedName>
</protein>
<dbReference type="PANTHER" id="PTHR30136">
    <property type="entry name" value="HELIX-TURN-HELIX TRANSCRIPTIONAL REGULATOR, ICLR FAMILY"/>
    <property type="match status" value="1"/>
</dbReference>
<evidence type="ECO:0000259" key="4">
    <source>
        <dbReference type="PROSITE" id="PS51077"/>
    </source>
</evidence>
<organism evidence="6 7">
    <name type="scientific">Haloferax profundi</name>
    <dbReference type="NCBI Taxonomy" id="1544718"/>
    <lineage>
        <taxon>Archaea</taxon>
        <taxon>Methanobacteriati</taxon>
        <taxon>Methanobacteriota</taxon>
        <taxon>Stenosarchaea group</taxon>
        <taxon>Halobacteria</taxon>
        <taxon>Halobacteriales</taxon>
        <taxon>Haloferacaceae</taxon>
        <taxon>Haloferax</taxon>
    </lineage>
</organism>
<dbReference type="CDD" id="cd00090">
    <property type="entry name" value="HTH_ARSR"/>
    <property type="match status" value="1"/>
</dbReference>
<sequence length="284" mass="31935">MNGMIGIGMPQENPHWEIKSVAKSLDIVDYIQEQDGATINDLTSSINLSKSTAYKHLKTLSERGYLTKEGDEYHIGVRFFHKGEYARTRKVGHRLAAQAVQDLAEKTDEEVDFLVGNNGKMIVIYESYHPDNPYGDDLTHPVEVREFAGAYYHMNTIAAGKATLASLSRDRVEEIIDQWGLPSLTEQTITNRSELYEELEHIRDQGFACQDEEYAKGLRSVAKVVHGADGNPLGAISVSGPIYRLQGEKFEEDLPNALIETVDELEEMIEKRRKEEIGSESLES</sequence>
<dbReference type="GO" id="GO:0045892">
    <property type="term" value="P:negative regulation of DNA-templated transcription"/>
    <property type="evidence" value="ECO:0007669"/>
    <property type="project" value="TreeGrafter"/>
</dbReference>
<dbReference type="SUPFAM" id="SSF55781">
    <property type="entry name" value="GAF domain-like"/>
    <property type="match status" value="1"/>
</dbReference>
<keyword evidence="7" id="KW-1185">Reference proteome</keyword>
<dbReference type="InterPro" id="IPR036388">
    <property type="entry name" value="WH-like_DNA-bd_sf"/>
</dbReference>
<evidence type="ECO:0000256" key="3">
    <source>
        <dbReference type="ARBA" id="ARBA00023163"/>
    </source>
</evidence>
<dbReference type="SUPFAM" id="SSF46785">
    <property type="entry name" value="Winged helix' DNA-binding domain"/>
    <property type="match status" value="1"/>
</dbReference>
<evidence type="ECO:0000313" key="7">
    <source>
        <dbReference type="Proteomes" id="UP000053157"/>
    </source>
</evidence>
<dbReference type="Gene3D" id="3.30.450.40">
    <property type="match status" value="1"/>
</dbReference>
<accession>A0A0W1RG87</accession>
<reference evidence="6 7" key="1">
    <citation type="submission" date="2015-12" db="EMBL/GenBank/DDBJ databases">
        <title>Haloferax profundi sp. nov. isolated from the Discovery deep brine-seawater interface in the Red Sea.</title>
        <authorList>
            <person name="Zhang G."/>
            <person name="Stingl U."/>
            <person name="Rashid M."/>
        </authorList>
    </citation>
    <scope>NUCLEOTIDE SEQUENCE [LARGE SCALE GENOMIC DNA]</scope>
    <source>
        <strain evidence="6 7">SB29</strain>
    </source>
</reference>
<evidence type="ECO:0000259" key="5">
    <source>
        <dbReference type="PROSITE" id="PS51078"/>
    </source>
</evidence>
<dbReference type="InterPro" id="IPR005471">
    <property type="entry name" value="Tscrpt_reg_IclR_N"/>
</dbReference>
<comment type="caution">
    <text evidence="6">The sequence shown here is derived from an EMBL/GenBank/DDBJ whole genome shotgun (WGS) entry which is preliminary data.</text>
</comment>
<keyword evidence="1" id="KW-0805">Transcription regulation</keyword>
<proteinExistence type="predicted"/>
<evidence type="ECO:0008006" key="8">
    <source>
        <dbReference type="Google" id="ProtNLM"/>
    </source>
</evidence>
<dbReference type="InterPro" id="IPR036390">
    <property type="entry name" value="WH_DNA-bd_sf"/>
</dbReference>
<dbReference type="Proteomes" id="UP000053157">
    <property type="component" value="Unassembled WGS sequence"/>
</dbReference>
<dbReference type="PROSITE" id="PS51077">
    <property type="entry name" value="HTH_ICLR"/>
    <property type="match status" value="1"/>
</dbReference>
<dbReference type="Pfam" id="PF01614">
    <property type="entry name" value="IclR_C"/>
    <property type="match status" value="1"/>
</dbReference>
<dbReference type="GO" id="GO:0003677">
    <property type="term" value="F:DNA binding"/>
    <property type="evidence" value="ECO:0007669"/>
    <property type="project" value="UniProtKB-KW"/>
</dbReference>
<evidence type="ECO:0000256" key="1">
    <source>
        <dbReference type="ARBA" id="ARBA00023015"/>
    </source>
</evidence>
<feature type="domain" description="HTH iclR-type" evidence="4">
    <location>
        <begin position="18"/>
        <end position="77"/>
    </location>
</feature>
<evidence type="ECO:0000313" key="6">
    <source>
        <dbReference type="EMBL" id="KTG12208.1"/>
    </source>
</evidence>
<dbReference type="Pfam" id="PF09339">
    <property type="entry name" value="HTH_IclR"/>
    <property type="match status" value="1"/>
</dbReference>
<dbReference type="InterPro" id="IPR014757">
    <property type="entry name" value="Tscrpt_reg_IclR_C"/>
</dbReference>
<dbReference type="EMBL" id="LOPV01000631">
    <property type="protein sequence ID" value="KTG12208.1"/>
    <property type="molecule type" value="Genomic_DNA"/>
</dbReference>
<dbReference type="AlphaFoldDB" id="A0A0W1RG87"/>
<feature type="domain" description="IclR-ED" evidence="5">
    <location>
        <begin position="78"/>
        <end position="271"/>
    </location>
</feature>
<dbReference type="InterPro" id="IPR029016">
    <property type="entry name" value="GAF-like_dom_sf"/>
</dbReference>
<keyword evidence="3" id="KW-0804">Transcription</keyword>
<gene>
    <name evidence="6" type="ORF">AUR66_19795</name>
</gene>
<dbReference type="InterPro" id="IPR050707">
    <property type="entry name" value="HTH_MetabolicPath_Reg"/>
</dbReference>
<dbReference type="Gene3D" id="1.10.10.10">
    <property type="entry name" value="Winged helix-like DNA-binding domain superfamily/Winged helix DNA-binding domain"/>
    <property type="match status" value="1"/>
</dbReference>
<name>A0A0W1RG87_9EURY</name>
<keyword evidence="2" id="KW-0238">DNA-binding</keyword>